<dbReference type="EMBL" id="CM001745">
    <property type="protein sequence ID" value="KJB34504.1"/>
    <property type="molecule type" value="Genomic_DNA"/>
</dbReference>
<feature type="region of interest" description="Disordered" evidence="1">
    <location>
        <begin position="47"/>
        <end position="76"/>
    </location>
</feature>
<dbReference type="OMA" id="HPAGPIY"/>
<feature type="region of interest" description="Disordered" evidence="1">
    <location>
        <begin position="1"/>
        <end position="29"/>
    </location>
</feature>
<evidence type="ECO:0000256" key="1">
    <source>
        <dbReference type="SAM" id="MobiDB-lite"/>
    </source>
</evidence>
<dbReference type="GO" id="GO:0005737">
    <property type="term" value="C:cytoplasm"/>
    <property type="evidence" value="ECO:0007669"/>
    <property type="project" value="TreeGrafter"/>
</dbReference>
<dbReference type="EMBL" id="CM001745">
    <property type="protein sequence ID" value="KJB34503.1"/>
    <property type="molecule type" value="Genomic_DNA"/>
</dbReference>
<accession>A0A0D2Q4W1</accession>
<evidence type="ECO:0000313" key="3">
    <source>
        <dbReference type="Proteomes" id="UP000032304"/>
    </source>
</evidence>
<dbReference type="OrthoDB" id="673645at2759"/>
<protein>
    <submittedName>
        <fullName evidence="2">Uncharacterized protein</fullName>
    </submittedName>
</protein>
<dbReference type="InterPro" id="IPR040381">
    <property type="entry name" value="At4g14450-like"/>
</dbReference>
<dbReference type="KEGG" id="gra:105797593"/>
<sequence length="105" mass="11743">MLSSPSKSSAVIDADRRQPSRLQRHAPSSIQINQVSTRNVAIPLLSPLVSSPPSFDQRMTEKREEPPRQEQKAADPKKLVFKIWQHPAGPIYYEPSPLLSSFVPA</sequence>
<dbReference type="AlphaFoldDB" id="A0A0D2Q4W1"/>
<dbReference type="Proteomes" id="UP000032304">
    <property type="component" value="Chromosome 6"/>
</dbReference>
<feature type="compositionally biased region" description="Basic and acidic residues" evidence="1">
    <location>
        <begin position="58"/>
        <end position="76"/>
    </location>
</feature>
<keyword evidence="3" id="KW-1185">Reference proteome</keyword>
<reference evidence="2 3" key="1">
    <citation type="journal article" date="2012" name="Nature">
        <title>Repeated polyploidization of Gossypium genomes and the evolution of spinnable cotton fibres.</title>
        <authorList>
            <person name="Paterson A.H."/>
            <person name="Wendel J.F."/>
            <person name="Gundlach H."/>
            <person name="Guo H."/>
            <person name="Jenkins J."/>
            <person name="Jin D."/>
            <person name="Llewellyn D."/>
            <person name="Showmaker K.C."/>
            <person name="Shu S."/>
            <person name="Udall J."/>
            <person name="Yoo M.J."/>
            <person name="Byers R."/>
            <person name="Chen W."/>
            <person name="Doron-Faigenboim A."/>
            <person name="Duke M.V."/>
            <person name="Gong L."/>
            <person name="Grimwood J."/>
            <person name="Grover C."/>
            <person name="Grupp K."/>
            <person name="Hu G."/>
            <person name="Lee T.H."/>
            <person name="Li J."/>
            <person name="Lin L."/>
            <person name="Liu T."/>
            <person name="Marler B.S."/>
            <person name="Page J.T."/>
            <person name="Roberts A.W."/>
            <person name="Romanel E."/>
            <person name="Sanders W.S."/>
            <person name="Szadkowski E."/>
            <person name="Tan X."/>
            <person name="Tang H."/>
            <person name="Xu C."/>
            <person name="Wang J."/>
            <person name="Wang Z."/>
            <person name="Zhang D."/>
            <person name="Zhang L."/>
            <person name="Ashrafi H."/>
            <person name="Bedon F."/>
            <person name="Bowers J.E."/>
            <person name="Brubaker C.L."/>
            <person name="Chee P.W."/>
            <person name="Das S."/>
            <person name="Gingle A.R."/>
            <person name="Haigler C.H."/>
            <person name="Harker D."/>
            <person name="Hoffmann L.V."/>
            <person name="Hovav R."/>
            <person name="Jones D.C."/>
            <person name="Lemke C."/>
            <person name="Mansoor S."/>
            <person name="ur Rahman M."/>
            <person name="Rainville L.N."/>
            <person name="Rambani A."/>
            <person name="Reddy U.K."/>
            <person name="Rong J.K."/>
            <person name="Saranga Y."/>
            <person name="Scheffler B.E."/>
            <person name="Scheffler J.A."/>
            <person name="Stelly D.M."/>
            <person name="Triplett B.A."/>
            <person name="Van Deynze A."/>
            <person name="Vaslin M.F."/>
            <person name="Waghmare V.N."/>
            <person name="Walford S.A."/>
            <person name="Wright R.J."/>
            <person name="Zaki E.A."/>
            <person name="Zhang T."/>
            <person name="Dennis E.S."/>
            <person name="Mayer K.F."/>
            <person name="Peterson D.G."/>
            <person name="Rokhsar D.S."/>
            <person name="Wang X."/>
            <person name="Schmutz J."/>
        </authorList>
    </citation>
    <scope>NUCLEOTIDE SEQUENCE [LARGE SCALE GENOMIC DNA]</scope>
</reference>
<dbReference type="GO" id="GO:0005634">
    <property type="term" value="C:nucleus"/>
    <property type="evidence" value="ECO:0007669"/>
    <property type="project" value="TreeGrafter"/>
</dbReference>
<dbReference type="PANTHER" id="PTHR33912:SF2">
    <property type="entry name" value="PUTATIVE-RELATED"/>
    <property type="match status" value="1"/>
</dbReference>
<name>A0A0D2Q4W1_GOSRA</name>
<proteinExistence type="predicted"/>
<dbReference type="PANTHER" id="PTHR33912">
    <property type="entry name" value="OS01G0939400 PROTEIN"/>
    <property type="match status" value="1"/>
</dbReference>
<evidence type="ECO:0000313" key="2">
    <source>
        <dbReference type="EMBL" id="KJB34503.1"/>
    </source>
</evidence>
<dbReference type="Gramene" id="KJB34504">
    <property type="protein sequence ID" value="KJB34504"/>
    <property type="gene ID" value="B456_006G070500"/>
</dbReference>
<gene>
    <name evidence="2" type="ORF">B456_006G070500</name>
</gene>
<organism evidence="2 3">
    <name type="scientific">Gossypium raimondii</name>
    <name type="common">Peruvian cotton</name>
    <name type="synonym">Gossypium klotzschianum subsp. raimondii</name>
    <dbReference type="NCBI Taxonomy" id="29730"/>
    <lineage>
        <taxon>Eukaryota</taxon>
        <taxon>Viridiplantae</taxon>
        <taxon>Streptophyta</taxon>
        <taxon>Embryophyta</taxon>
        <taxon>Tracheophyta</taxon>
        <taxon>Spermatophyta</taxon>
        <taxon>Magnoliopsida</taxon>
        <taxon>eudicotyledons</taxon>
        <taxon>Gunneridae</taxon>
        <taxon>Pentapetalae</taxon>
        <taxon>rosids</taxon>
        <taxon>malvids</taxon>
        <taxon>Malvales</taxon>
        <taxon>Malvaceae</taxon>
        <taxon>Malvoideae</taxon>
        <taxon>Gossypium</taxon>
    </lineage>
</organism>
<dbReference type="Gramene" id="KJB34503">
    <property type="protein sequence ID" value="KJB34503"/>
    <property type="gene ID" value="B456_006G070500"/>
</dbReference>